<dbReference type="RefSeq" id="WP_051107434.1">
    <property type="nucleotide sequence ID" value="NZ_JAMXAX010000150.1"/>
</dbReference>
<dbReference type="Proteomes" id="UP001595693">
    <property type="component" value="Unassembled WGS sequence"/>
</dbReference>
<proteinExistence type="predicted"/>
<reference evidence="2" key="1">
    <citation type="journal article" date="2019" name="Int. J. Syst. Evol. Microbiol.">
        <title>The Global Catalogue of Microorganisms (GCM) 10K type strain sequencing project: providing services to taxonomists for standard genome sequencing and annotation.</title>
        <authorList>
            <consortium name="The Broad Institute Genomics Platform"/>
            <consortium name="The Broad Institute Genome Sequencing Center for Infectious Disease"/>
            <person name="Wu L."/>
            <person name="Ma J."/>
        </authorList>
    </citation>
    <scope>NUCLEOTIDE SEQUENCE [LARGE SCALE GENOMIC DNA]</scope>
    <source>
        <strain evidence="2">CCUG 2113</strain>
    </source>
</reference>
<sequence length="95" mass="10741">MLSEADWRWFERQAHGDFDHLLIAMSAPYLLTPALHHVESWSEAVCDGAWGRAMAALGERARQAIELDHWAAFRNSFDDSPTCCAEQARASARPR</sequence>
<gene>
    <name evidence="1" type="ORF">ACFOW3_25625</name>
</gene>
<organism evidence="1 2">
    <name type="scientific">Acidovorax facilis</name>
    <dbReference type="NCBI Taxonomy" id="12917"/>
    <lineage>
        <taxon>Bacteria</taxon>
        <taxon>Pseudomonadati</taxon>
        <taxon>Pseudomonadota</taxon>
        <taxon>Betaproteobacteria</taxon>
        <taxon>Burkholderiales</taxon>
        <taxon>Comamonadaceae</taxon>
        <taxon>Acidovorax</taxon>
    </lineage>
</organism>
<comment type="caution">
    <text evidence="1">The sequence shown here is derived from an EMBL/GenBank/DDBJ whole genome shotgun (WGS) entry which is preliminary data.</text>
</comment>
<evidence type="ECO:0000313" key="1">
    <source>
        <dbReference type="EMBL" id="MFC3938002.1"/>
    </source>
</evidence>
<keyword evidence="2" id="KW-1185">Reference proteome</keyword>
<evidence type="ECO:0000313" key="2">
    <source>
        <dbReference type="Proteomes" id="UP001595693"/>
    </source>
</evidence>
<name>A0ABV8DIE4_9BURK</name>
<accession>A0ABV8DIE4</accession>
<protein>
    <submittedName>
        <fullName evidence="1">Uncharacterized protein</fullName>
    </submittedName>
</protein>
<dbReference type="EMBL" id="JBHSAJ010000159">
    <property type="protein sequence ID" value="MFC3938002.1"/>
    <property type="molecule type" value="Genomic_DNA"/>
</dbReference>